<dbReference type="PANTHER" id="PTHR30352:SF5">
    <property type="entry name" value="PYRUVATE FORMATE-LYASE 1-ACTIVATING ENZYME"/>
    <property type="match status" value="1"/>
</dbReference>
<dbReference type="RefSeq" id="WP_091282378.1">
    <property type="nucleotide sequence ID" value="NZ_JABAPH010000002.1"/>
</dbReference>
<dbReference type="InterPro" id="IPR013785">
    <property type="entry name" value="Aldolase_TIM"/>
</dbReference>
<gene>
    <name evidence="13" type="ORF">SAMN04489737_1788</name>
</gene>
<dbReference type="GO" id="GO:0016829">
    <property type="term" value="F:lyase activity"/>
    <property type="evidence" value="ECO:0007669"/>
    <property type="project" value="UniProtKB-KW"/>
</dbReference>
<evidence type="ECO:0000256" key="2">
    <source>
        <dbReference type="ARBA" id="ARBA00003141"/>
    </source>
</evidence>
<dbReference type="PANTHER" id="PTHR30352">
    <property type="entry name" value="PYRUVATE FORMATE-LYASE-ACTIVATING ENZYME"/>
    <property type="match status" value="1"/>
</dbReference>
<dbReference type="GO" id="GO:0043365">
    <property type="term" value="F:[formate-C-acetyltransferase]-activating enzyme activity"/>
    <property type="evidence" value="ECO:0007669"/>
    <property type="project" value="InterPro"/>
</dbReference>
<keyword evidence="8" id="KW-0560">Oxidoreductase</keyword>
<protein>
    <recommendedName>
        <fullName evidence="4">Pyruvate formate-lyase-activating enzyme</fullName>
    </recommendedName>
</protein>
<dbReference type="InterPro" id="IPR007197">
    <property type="entry name" value="rSAM"/>
</dbReference>
<evidence type="ECO:0000256" key="7">
    <source>
        <dbReference type="ARBA" id="ARBA00022723"/>
    </source>
</evidence>
<keyword evidence="13" id="KW-0456">Lyase</keyword>
<dbReference type="GeneID" id="65345504"/>
<keyword evidence="5" id="KW-0004">4Fe-4S</keyword>
<evidence type="ECO:0000256" key="1">
    <source>
        <dbReference type="ARBA" id="ARBA00001966"/>
    </source>
</evidence>
<dbReference type="InterPro" id="IPR058240">
    <property type="entry name" value="rSAM_sf"/>
</dbReference>
<dbReference type="AlphaFoldDB" id="A0A1H2LQU0"/>
<dbReference type="SFLD" id="SFLDS00029">
    <property type="entry name" value="Radical_SAM"/>
    <property type="match status" value="1"/>
</dbReference>
<evidence type="ECO:0000256" key="11">
    <source>
        <dbReference type="SAM" id="MobiDB-lite"/>
    </source>
</evidence>
<dbReference type="InterPro" id="IPR001989">
    <property type="entry name" value="Radical_activat_CS"/>
</dbReference>
<evidence type="ECO:0000256" key="3">
    <source>
        <dbReference type="ARBA" id="ARBA00009777"/>
    </source>
</evidence>
<evidence type="ECO:0000256" key="5">
    <source>
        <dbReference type="ARBA" id="ARBA00022485"/>
    </source>
</evidence>
<comment type="cofactor">
    <cofactor evidence="1">
        <name>[4Fe-4S] cluster</name>
        <dbReference type="ChEBI" id="CHEBI:49883"/>
    </cofactor>
</comment>
<dbReference type="GO" id="GO:0051539">
    <property type="term" value="F:4 iron, 4 sulfur cluster binding"/>
    <property type="evidence" value="ECO:0007669"/>
    <property type="project" value="UniProtKB-KW"/>
</dbReference>
<dbReference type="SUPFAM" id="SSF102114">
    <property type="entry name" value="Radical SAM enzymes"/>
    <property type="match status" value="1"/>
</dbReference>
<proteinExistence type="inferred from homology"/>
<dbReference type="PROSITE" id="PS01087">
    <property type="entry name" value="RADICAL_ACTIVATING"/>
    <property type="match status" value="1"/>
</dbReference>
<feature type="domain" description="Radical SAM core" evidence="12">
    <location>
        <begin position="80"/>
        <end position="303"/>
    </location>
</feature>
<sequence length="308" mass="33669">MTTSTAHHSAEEFDATRYWGSEGTTGEYRPQPIEDEVPRLSGAGLDGVSLAGPMSHHEHVSGVQAGDIGSVHSWELVTAVDGPGTRLTTFFAGCPLRCLYCHNPDTLKMKEGTAVRTADMLEKISRYKAVFTVSNGGVTFSGGEPMMQPKFLAKLLQGCKDMGIHTAVDSSGFLGANMTDEMLDNVDLFLLDVKSGIPDYYKRTTGRDLEPTLSFGKRLVARGNKIWIRFVLVPGLTDDPQNVEAVADIVAGWASSVERVEVLPFHQMARDKWASLGLEYQLQDVEPPSKEATEAVRDVFRARGLTVF</sequence>
<name>A0A1H2LQU0_9ACTO</name>
<evidence type="ECO:0000256" key="4">
    <source>
        <dbReference type="ARBA" id="ARBA00021356"/>
    </source>
</evidence>
<comment type="function">
    <text evidence="2">Activation of pyruvate formate-lyase under anaerobic conditions by generation of an organic free radical, using S-adenosylmethionine and reduced flavodoxin as cosubstrates to produce 5'-deoxy-adenosine.</text>
</comment>
<comment type="similarity">
    <text evidence="3">Belongs to the organic radical-activating enzymes family.</text>
</comment>
<dbReference type="OrthoDB" id="9782387at2"/>
<keyword evidence="9" id="KW-0408">Iron</keyword>
<dbReference type="InterPro" id="IPR012838">
    <property type="entry name" value="PFL1_activating"/>
</dbReference>
<keyword evidence="7" id="KW-0479">Metal-binding</keyword>
<organism evidence="13 14">
    <name type="scientific">Arcanobacterium phocae</name>
    <dbReference type="NCBI Taxonomy" id="131112"/>
    <lineage>
        <taxon>Bacteria</taxon>
        <taxon>Bacillati</taxon>
        <taxon>Actinomycetota</taxon>
        <taxon>Actinomycetes</taxon>
        <taxon>Actinomycetales</taxon>
        <taxon>Actinomycetaceae</taxon>
        <taxon>Arcanobacterium</taxon>
    </lineage>
</organism>
<dbReference type="EMBL" id="LT629804">
    <property type="protein sequence ID" value="SDU82716.1"/>
    <property type="molecule type" value="Genomic_DNA"/>
</dbReference>
<dbReference type="SFLD" id="SFLDG01066">
    <property type="entry name" value="organic_radical-activating_enz"/>
    <property type="match status" value="1"/>
</dbReference>
<keyword evidence="6" id="KW-0949">S-adenosyl-L-methionine</keyword>
<accession>A0A1H2LQU0</accession>
<evidence type="ECO:0000256" key="6">
    <source>
        <dbReference type="ARBA" id="ARBA00022691"/>
    </source>
</evidence>
<dbReference type="Pfam" id="PF04055">
    <property type="entry name" value="Radical_SAM"/>
    <property type="match status" value="1"/>
</dbReference>
<dbReference type="NCBIfam" id="TIGR02493">
    <property type="entry name" value="PFLA"/>
    <property type="match status" value="1"/>
</dbReference>
<dbReference type="CDD" id="cd01335">
    <property type="entry name" value="Radical_SAM"/>
    <property type="match status" value="1"/>
</dbReference>
<keyword evidence="10" id="KW-0411">Iron-sulfur</keyword>
<keyword evidence="14" id="KW-1185">Reference proteome</keyword>
<evidence type="ECO:0000259" key="12">
    <source>
        <dbReference type="PROSITE" id="PS51918"/>
    </source>
</evidence>
<dbReference type="InterPro" id="IPR034457">
    <property type="entry name" value="Organic_radical-activating"/>
</dbReference>
<evidence type="ECO:0000313" key="13">
    <source>
        <dbReference type="EMBL" id="SDU82716.1"/>
    </source>
</evidence>
<evidence type="ECO:0000256" key="9">
    <source>
        <dbReference type="ARBA" id="ARBA00023004"/>
    </source>
</evidence>
<dbReference type="STRING" id="131112.SAMN04489737_1788"/>
<keyword evidence="13" id="KW-0670">Pyruvate</keyword>
<evidence type="ECO:0000313" key="14">
    <source>
        <dbReference type="Proteomes" id="UP000214355"/>
    </source>
</evidence>
<dbReference type="Proteomes" id="UP000214355">
    <property type="component" value="Chromosome I"/>
</dbReference>
<dbReference type="PROSITE" id="PS51918">
    <property type="entry name" value="RADICAL_SAM"/>
    <property type="match status" value="1"/>
</dbReference>
<dbReference type="Gene3D" id="3.20.20.70">
    <property type="entry name" value="Aldolase class I"/>
    <property type="match status" value="1"/>
</dbReference>
<evidence type="ECO:0000256" key="8">
    <source>
        <dbReference type="ARBA" id="ARBA00023002"/>
    </source>
</evidence>
<reference evidence="14" key="1">
    <citation type="submission" date="2016-10" db="EMBL/GenBank/DDBJ databases">
        <authorList>
            <person name="Varghese N."/>
            <person name="Submissions S."/>
        </authorList>
    </citation>
    <scope>NUCLEOTIDE SEQUENCE [LARGE SCALE GENOMIC DNA]</scope>
    <source>
        <strain evidence="14">DSM 10002</strain>
    </source>
</reference>
<dbReference type="GO" id="GO:0046872">
    <property type="term" value="F:metal ion binding"/>
    <property type="evidence" value="ECO:0007669"/>
    <property type="project" value="UniProtKB-KW"/>
</dbReference>
<evidence type="ECO:0000256" key="10">
    <source>
        <dbReference type="ARBA" id="ARBA00023014"/>
    </source>
</evidence>
<feature type="region of interest" description="Disordered" evidence="11">
    <location>
        <begin position="1"/>
        <end position="32"/>
    </location>
</feature>